<feature type="region of interest" description="Disordered" evidence="5">
    <location>
        <begin position="102"/>
        <end position="141"/>
    </location>
</feature>
<dbReference type="EMBL" id="LXFE01000322">
    <property type="protein sequence ID" value="OLL25769.1"/>
    <property type="molecule type" value="Genomic_DNA"/>
</dbReference>
<feature type="compositionally biased region" description="Basic residues" evidence="5">
    <location>
        <begin position="106"/>
        <end position="129"/>
    </location>
</feature>
<dbReference type="InterPro" id="IPR045853">
    <property type="entry name" value="Pep_chain_release_fac_I_sf"/>
</dbReference>
<dbReference type="PANTHER" id="PTHR46203">
    <property type="entry name" value="PROBABLE PEPTIDE CHAIN RELEASE FACTOR C12ORF65"/>
    <property type="match status" value="1"/>
</dbReference>
<dbReference type="GO" id="GO:0005739">
    <property type="term" value="C:mitochondrion"/>
    <property type="evidence" value="ECO:0007669"/>
    <property type="project" value="UniProtKB-SubCell"/>
</dbReference>
<evidence type="ECO:0000313" key="8">
    <source>
        <dbReference type="Proteomes" id="UP000186594"/>
    </source>
</evidence>
<keyword evidence="4" id="KW-0496">Mitochondrion</keyword>
<evidence type="ECO:0000256" key="1">
    <source>
        <dbReference type="ARBA" id="ARBA00004173"/>
    </source>
</evidence>
<sequence length="158" mass="18099">MYILQNYNRLSSTILFIRNAIRTHSSRPLPLPKIIESELEEKFIRGTGPGGQKINKTSICVQLRHIPTGITVKCQDSRYRELNRHVARKNLQKKLDVLENGDNSRAARKFAKVREKKKNREKKAKKKYGHKNDDRVECSGPVDTKSQLVMLAEGNTAT</sequence>
<dbReference type="Gene3D" id="3.30.160.20">
    <property type="match status" value="1"/>
</dbReference>
<feature type="domain" description="Prokaryotic-type class I peptide chain release factors" evidence="6">
    <location>
        <begin position="33"/>
        <end position="136"/>
    </location>
</feature>
<dbReference type="InterPro" id="IPR000352">
    <property type="entry name" value="Pep_chain_release_fac_I"/>
</dbReference>
<dbReference type="PANTHER" id="PTHR46203:SF1">
    <property type="entry name" value="MITOCHONDRIAL TRANSLATION RELEASE FACTOR IN RESCUE"/>
    <property type="match status" value="1"/>
</dbReference>
<dbReference type="Pfam" id="PF00472">
    <property type="entry name" value="RF-1"/>
    <property type="match status" value="1"/>
</dbReference>
<proteinExistence type="inferred from homology"/>
<name>A0A1U7LT14_NEOID</name>
<evidence type="ECO:0000313" key="7">
    <source>
        <dbReference type="EMBL" id="OLL25769.1"/>
    </source>
</evidence>
<dbReference type="GO" id="GO:0032543">
    <property type="term" value="P:mitochondrial translation"/>
    <property type="evidence" value="ECO:0007669"/>
    <property type="project" value="UniProtKB-ARBA"/>
</dbReference>
<dbReference type="Proteomes" id="UP000186594">
    <property type="component" value="Unassembled WGS sequence"/>
</dbReference>
<reference evidence="7 8" key="1">
    <citation type="submission" date="2016-04" db="EMBL/GenBank/DDBJ databases">
        <title>Evolutionary innovation and constraint leading to complex multicellularity in the Ascomycota.</title>
        <authorList>
            <person name="Cisse O."/>
            <person name="Nguyen A."/>
            <person name="Hewitt D.A."/>
            <person name="Jedd G."/>
            <person name="Stajich J.E."/>
        </authorList>
    </citation>
    <scope>NUCLEOTIDE SEQUENCE [LARGE SCALE GENOMIC DNA]</scope>
    <source>
        <strain evidence="7 8">DAH-3</strain>
    </source>
</reference>
<evidence type="ECO:0000256" key="4">
    <source>
        <dbReference type="ARBA" id="ARBA00023128"/>
    </source>
</evidence>
<evidence type="ECO:0000256" key="5">
    <source>
        <dbReference type="SAM" id="MobiDB-lite"/>
    </source>
</evidence>
<comment type="subcellular location">
    <subcellularLocation>
        <location evidence="1">Mitochondrion</location>
    </subcellularLocation>
</comment>
<dbReference type="InterPro" id="IPR052405">
    <property type="entry name" value="Mito_Transl_Release_Factor"/>
</dbReference>
<accession>A0A1U7LT14</accession>
<dbReference type="OrthoDB" id="277888at2759"/>
<keyword evidence="8" id="KW-1185">Reference proteome</keyword>
<evidence type="ECO:0000259" key="6">
    <source>
        <dbReference type="Pfam" id="PF00472"/>
    </source>
</evidence>
<dbReference type="AlphaFoldDB" id="A0A1U7LT14"/>
<comment type="similarity">
    <text evidence="2">Belongs to the prokaryotic/mitochondrial release factor family.</text>
</comment>
<dbReference type="OMA" id="SWTRWIL"/>
<dbReference type="SUPFAM" id="SSF75620">
    <property type="entry name" value="Release factor"/>
    <property type="match status" value="1"/>
</dbReference>
<comment type="caution">
    <text evidence="7">The sequence shown here is derived from an EMBL/GenBank/DDBJ whole genome shotgun (WGS) entry which is preliminary data.</text>
</comment>
<evidence type="ECO:0000256" key="3">
    <source>
        <dbReference type="ARBA" id="ARBA00022946"/>
    </source>
</evidence>
<gene>
    <name evidence="7" type="ORF">NEOLI_000654</name>
</gene>
<dbReference type="FunFam" id="3.30.160.20:FF:000065">
    <property type="entry name" value="Peptidyl-tRNA hydrolase domain protein"/>
    <property type="match status" value="1"/>
</dbReference>
<evidence type="ECO:0000256" key="2">
    <source>
        <dbReference type="ARBA" id="ARBA00010835"/>
    </source>
</evidence>
<keyword evidence="3" id="KW-0809">Transit peptide</keyword>
<protein>
    <submittedName>
        <fullName evidence="7">Putative peptide chain release factor-like protein, mitochondrial</fullName>
    </submittedName>
</protein>
<dbReference type="STRING" id="1198029.A0A1U7LT14"/>
<dbReference type="GO" id="GO:0003747">
    <property type="term" value="F:translation release factor activity"/>
    <property type="evidence" value="ECO:0007669"/>
    <property type="project" value="InterPro"/>
</dbReference>
<organism evidence="7 8">
    <name type="scientific">Neolecta irregularis (strain DAH-3)</name>
    <dbReference type="NCBI Taxonomy" id="1198029"/>
    <lineage>
        <taxon>Eukaryota</taxon>
        <taxon>Fungi</taxon>
        <taxon>Dikarya</taxon>
        <taxon>Ascomycota</taxon>
        <taxon>Taphrinomycotina</taxon>
        <taxon>Neolectales</taxon>
        <taxon>Neolectaceae</taxon>
        <taxon>Neolecta</taxon>
    </lineage>
</organism>